<dbReference type="GO" id="GO:0046872">
    <property type="term" value="F:metal ion binding"/>
    <property type="evidence" value="ECO:0007669"/>
    <property type="project" value="UniProtKB-KW"/>
</dbReference>
<reference evidence="8 9" key="1">
    <citation type="journal article" date="2012" name="J. Bacteriol.">
        <title>Complete Genome Sequence of Helicobacter cinaedi Type Strain ATCC BAA-847.</title>
        <authorList>
            <person name="Miyoshi-Akiyama T."/>
            <person name="Takeshita N."/>
            <person name="Ohmagari N."/>
            <person name="Kirikae T."/>
        </authorList>
    </citation>
    <scope>NUCLEOTIDE SEQUENCE [LARGE SCALE GENOMIC DNA]</scope>
    <source>
        <strain evidence="8 9">ATCC BAA-847</strain>
    </source>
</reference>
<evidence type="ECO:0000313" key="8">
    <source>
        <dbReference type="EMBL" id="BAM32474.1"/>
    </source>
</evidence>
<gene>
    <name evidence="8" type="ORF">HCBAA847_1240</name>
</gene>
<keyword evidence="3" id="KW-0949">S-adenosyl-L-methionine</keyword>
<evidence type="ECO:0000313" key="9">
    <source>
        <dbReference type="Proteomes" id="UP000006036"/>
    </source>
</evidence>
<keyword evidence="5" id="KW-0560">Oxidoreductase</keyword>
<dbReference type="SFLD" id="SFLDS00029">
    <property type="entry name" value="Radical_SAM"/>
    <property type="match status" value="1"/>
</dbReference>
<dbReference type="GO" id="GO:0051539">
    <property type="term" value="F:4 iron, 4 sulfur cluster binding"/>
    <property type="evidence" value="ECO:0007669"/>
    <property type="project" value="UniProtKB-KW"/>
</dbReference>
<name>A0AAI8QH73_9HELI</name>
<evidence type="ECO:0000256" key="5">
    <source>
        <dbReference type="ARBA" id="ARBA00023002"/>
    </source>
</evidence>
<evidence type="ECO:0000256" key="2">
    <source>
        <dbReference type="ARBA" id="ARBA00022485"/>
    </source>
</evidence>
<proteinExistence type="predicted"/>
<dbReference type="PANTHER" id="PTHR11228:SF7">
    <property type="entry name" value="PQQA PEPTIDE CYCLASE"/>
    <property type="match status" value="1"/>
</dbReference>
<evidence type="ECO:0000256" key="7">
    <source>
        <dbReference type="ARBA" id="ARBA00023014"/>
    </source>
</evidence>
<evidence type="ECO:0000256" key="6">
    <source>
        <dbReference type="ARBA" id="ARBA00023004"/>
    </source>
</evidence>
<organism evidence="8 9">
    <name type="scientific">Helicobacter cinaedi CCUG 18818 = ATCC BAA-847</name>
    <dbReference type="NCBI Taxonomy" id="537971"/>
    <lineage>
        <taxon>Bacteria</taxon>
        <taxon>Pseudomonadati</taxon>
        <taxon>Campylobacterota</taxon>
        <taxon>Epsilonproteobacteria</taxon>
        <taxon>Campylobacterales</taxon>
        <taxon>Helicobacteraceae</taxon>
        <taxon>Helicobacter</taxon>
    </lineage>
</organism>
<dbReference type="SUPFAM" id="SSF102114">
    <property type="entry name" value="Radical SAM enzymes"/>
    <property type="match status" value="1"/>
</dbReference>
<dbReference type="InterPro" id="IPR000385">
    <property type="entry name" value="MoaA_NifB_PqqE_Fe-S-bd_CS"/>
</dbReference>
<dbReference type="InterPro" id="IPR058240">
    <property type="entry name" value="rSAM_sf"/>
</dbReference>
<dbReference type="Proteomes" id="UP000006036">
    <property type="component" value="Chromosome 1"/>
</dbReference>
<comment type="cofactor">
    <cofactor evidence="1">
        <name>[4Fe-4S] cluster</name>
        <dbReference type="ChEBI" id="CHEBI:49883"/>
    </cofactor>
</comment>
<evidence type="ECO:0000256" key="3">
    <source>
        <dbReference type="ARBA" id="ARBA00022691"/>
    </source>
</evidence>
<dbReference type="InterPro" id="IPR013785">
    <property type="entry name" value="Aldolase_TIM"/>
</dbReference>
<dbReference type="PANTHER" id="PTHR11228">
    <property type="entry name" value="RADICAL SAM DOMAIN PROTEIN"/>
    <property type="match status" value="1"/>
</dbReference>
<protein>
    <submittedName>
        <fullName evidence="8">Radical SAM domain-containing protein</fullName>
    </submittedName>
</protein>
<evidence type="ECO:0000256" key="1">
    <source>
        <dbReference type="ARBA" id="ARBA00001966"/>
    </source>
</evidence>
<dbReference type="KEGG" id="hcb:HCBAA847_1240"/>
<dbReference type="Gene3D" id="3.20.20.70">
    <property type="entry name" value="Aldolase class I"/>
    <property type="match status" value="1"/>
</dbReference>
<dbReference type="InterPro" id="IPR007197">
    <property type="entry name" value="rSAM"/>
</dbReference>
<dbReference type="EMBL" id="AP012492">
    <property type="protein sequence ID" value="BAM32474.1"/>
    <property type="molecule type" value="Genomic_DNA"/>
</dbReference>
<dbReference type="RefSeq" id="WP_015453552.1">
    <property type="nucleotide sequence ID" value="NC_020555.1"/>
</dbReference>
<evidence type="ECO:0000256" key="4">
    <source>
        <dbReference type="ARBA" id="ARBA00022723"/>
    </source>
</evidence>
<keyword evidence="7" id="KW-0411">Iron-sulfur</keyword>
<dbReference type="PROSITE" id="PS01305">
    <property type="entry name" value="MOAA_NIFB_PQQE"/>
    <property type="match status" value="1"/>
</dbReference>
<accession>A0AAI8QH73</accession>
<dbReference type="GO" id="GO:0016491">
    <property type="term" value="F:oxidoreductase activity"/>
    <property type="evidence" value="ECO:0007669"/>
    <property type="project" value="UniProtKB-KW"/>
</dbReference>
<dbReference type="InterPro" id="IPR050377">
    <property type="entry name" value="Radical_SAM_PqqE_MftC-like"/>
</dbReference>
<dbReference type="SFLD" id="SFLDG01067">
    <property type="entry name" value="SPASM/twitch_domain_containing"/>
    <property type="match status" value="1"/>
</dbReference>
<sequence length="322" mass="37062">MIQLENKSIITPPPTYNYVALFLTLHCNLSCPYCINLNEANSSRKSVIRNHIEPEKWLDFIARLELYDKNGVWREDMPLTLQGGEPTTYKGFYTLVNGIPNKFKLDLLTNFMFNVDEFIDKIPASKFTRDAKYAAIRVSYHPGQNKIEDLIQKHHKMRDAGFYVGIYSVATPQNLAHIKEVQDICLKEGIDFRLKEYLGFDGKEWHGTYKYPEAISQNVNRFCECKTSELLIAPNGGVYRCHSDLYESRTPIGSILDPKFQIQDIYRPCFVYGHCNPCDIKVKTNRFQEFGHTSVDIKHIRDLTPLESNALANGDYGLGIEK</sequence>
<keyword evidence="6" id="KW-0408">Iron</keyword>
<dbReference type="AlphaFoldDB" id="A0AAI8QH73"/>
<keyword evidence="2" id="KW-0004">4Fe-4S</keyword>
<keyword evidence="4" id="KW-0479">Metal-binding</keyword>